<evidence type="ECO:0000259" key="1">
    <source>
        <dbReference type="PROSITE" id="PS50801"/>
    </source>
</evidence>
<dbReference type="Gene3D" id="3.30.750.24">
    <property type="entry name" value="STAS domain"/>
    <property type="match status" value="1"/>
</dbReference>
<dbReference type="InterPro" id="IPR002645">
    <property type="entry name" value="STAS_dom"/>
</dbReference>
<dbReference type="PANTHER" id="PTHR33495">
    <property type="entry name" value="ANTI-SIGMA FACTOR ANTAGONIST TM_1081-RELATED-RELATED"/>
    <property type="match status" value="1"/>
</dbReference>
<dbReference type="CDD" id="cd07043">
    <property type="entry name" value="STAS_anti-anti-sigma_factors"/>
    <property type="match status" value="1"/>
</dbReference>
<sequence length="177" mass="19666">MSTGRIEYAVLQGTHVFKLVGEIRAMTCSSLDHLLDKITQDPALTGALVDLTDTTFVDSTTLGVLAKLGLHLRTQRDIQPIMLSTNPDITTLTNSMGLGQVFVMMNCKTASQCTYTLPEEKPEAHAMLETVLEAHQALMNLNDNNKAMFQPLVNQLENEHRQQQQASQNFSCSQQHH</sequence>
<accession>A0A345P2N7</accession>
<feature type="domain" description="STAS" evidence="1">
    <location>
        <begin position="4"/>
        <end position="138"/>
    </location>
</feature>
<protein>
    <submittedName>
        <fullName evidence="2">Anti-sigma factor antagonist</fullName>
    </submittedName>
</protein>
<dbReference type="EMBL" id="CP031222">
    <property type="protein sequence ID" value="AXI01546.1"/>
    <property type="molecule type" value="Genomic_DNA"/>
</dbReference>
<dbReference type="Pfam" id="PF01740">
    <property type="entry name" value="STAS"/>
    <property type="match status" value="1"/>
</dbReference>
<evidence type="ECO:0000313" key="3">
    <source>
        <dbReference type="Proteomes" id="UP000253940"/>
    </source>
</evidence>
<gene>
    <name evidence="2" type="ORF">HYN46_00710</name>
</gene>
<dbReference type="RefSeq" id="WP_114897656.1">
    <property type="nucleotide sequence ID" value="NZ_CP031222.1"/>
</dbReference>
<organism evidence="2 3">
    <name type="scientific">Aquirhabdus parva</name>
    <dbReference type="NCBI Taxonomy" id="2283318"/>
    <lineage>
        <taxon>Bacteria</taxon>
        <taxon>Pseudomonadati</taxon>
        <taxon>Pseudomonadota</taxon>
        <taxon>Gammaproteobacteria</taxon>
        <taxon>Moraxellales</taxon>
        <taxon>Moraxellaceae</taxon>
        <taxon>Aquirhabdus</taxon>
    </lineage>
</organism>
<dbReference type="OrthoDB" id="8685730at2"/>
<dbReference type="PIRSF" id="PIRSF029548">
    <property type="entry name" value="UCP029548"/>
    <property type="match status" value="1"/>
</dbReference>
<name>A0A345P2N7_9GAMM</name>
<proteinExistence type="predicted"/>
<dbReference type="InterPro" id="IPR036513">
    <property type="entry name" value="STAS_dom_sf"/>
</dbReference>
<dbReference type="PROSITE" id="PS50801">
    <property type="entry name" value="STAS"/>
    <property type="match status" value="1"/>
</dbReference>
<dbReference type="KEGG" id="mbah:HYN46_00710"/>
<keyword evidence="3" id="KW-1185">Reference proteome</keyword>
<dbReference type="InterPro" id="IPR014557">
    <property type="entry name" value="UCP029548_STAS-type"/>
</dbReference>
<dbReference type="SUPFAM" id="SSF52091">
    <property type="entry name" value="SpoIIaa-like"/>
    <property type="match status" value="1"/>
</dbReference>
<dbReference type="AlphaFoldDB" id="A0A345P2N7"/>
<dbReference type="Proteomes" id="UP000253940">
    <property type="component" value="Chromosome"/>
</dbReference>
<dbReference type="GO" id="GO:0043856">
    <property type="term" value="F:anti-sigma factor antagonist activity"/>
    <property type="evidence" value="ECO:0007669"/>
    <property type="project" value="TreeGrafter"/>
</dbReference>
<dbReference type="PANTHER" id="PTHR33495:SF2">
    <property type="entry name" value="ANTI-SIGMA FACTOR ANTAGONIST TM_1081-RELATED"/>
    <property type="match status" value="1"/>
</dbReference>
<reference evidence="2 3" key="1">
    <citation type="submission" date="2018-07" db="EMBL/GenBank/DDBJ databases">
        <title>Genome sequencing of Moraxellaceae gen. HYN0046.</title>
        <authorList>
            <person name="Kim M."/>
            <person name="Yi H."/>
        </authorList>
    </citation>
    <scope>NUCLEOTIDE SEQUENCE [LARGE SCALE GENOMIC DNA]</scope>
    <source>
        <strain evidence="2 3">HYN0046</strain>
    </source>
</reference>
<evidence type="ECO:0000313" key="2">
    <source>
        <dbReference type="EMBL" id="AXI01546.1"/>
    </source>
</evidence>